<dbReference type="PROSITE" id="PS51704">
    <property type="entry name" value="GP_PDE"/>
    <property type="match status" value="1"/>
</dbReference>
<dbReference type="GO" id="GO:0008081">
    <property type="term" value="F:phosphoric diester hydrolase activity"/>
    <property type="evidence" value="ECO:0007669"/>
    <property type="project" value="InterPro"/>
</dbReference>
<sequence>MSVLSTVLQAYGDSWRRNRVIVALYFVLRLVSLAVLAPLVGGLINGAVSLSSQSALTDQDIAGFVLTPVGFVAAVGILSLLLVVEVLGFAVMTAIWRAGGVGGVAAARAALWAVIRRWRPLLVFALLFVMRVLALALPFVLLGLLIAARFLTKYDINYYLAYRPPQAMIAGGIIAVLLAGLAVVLLMRLSGWALALHMVLFDGVGPHAAFARSAEFMVGRRLQLQRELVVWIVLRAALMGGVGLLAGVLLNLMPLQAESGMRLVLAITMAVVALWTLARTVVSALALGALARVVNGHFHGGVPLQPPAARPPGSVRGRLALGCAGIVGLVMFGFWSGGRLLDGISTQDDVTVIAHRGAAGSRPENTLASVQKAIEDGTDWVEIDVQETADGEVAVVHDSDFMKLSGADLKIWEATMDDLAEIDIGSWYDGIYADQRTPLLRDVLEMAKGRAKVLIELKYYGHDVELEPRVAAIVEELDMADQIATMSLKYPAVQKMLALRPDWRSGILAATAVGDLAGLDGDFIAVNMGQAGPRLAQRTAAAGKDLYVWTVNDPLEMSKMISMGVSGLITDEPALARQVLRIRAGLSTPERLLLWMSEELGVSLNTKRYRDDSP</sequence>
<dbReference type="GO" id="GO:0006629">
    <property type="term" value="P:lipid metabolic process"/>
    <property type="evidence" value="ECO:0007669"/>
    <property type="project" value="InterPro"/>
</dbReference>
<keyword evidence="1" id="KW-0472">Membrane</keyword>
<dbReference type="Pfam" id="PF03009">
    <property type="entry name" value="GDPD"/>
    <property type="match status" value="1"/>
</dbReference>
<evidence type="ECO:0000259" key="2">
    <source>
        <dbReference type="PROSITE" id="PS51704"/>
    </source>
</evidence>
<dbReference type="PANTHER" id="PTHR46211:SF8">
    <property type="entry name" value="PHOSPHODIESTERASE"/>
    <property type="match status" value="1"/>
</dbReference>
<feature type="transmembrane region" description="Helical" evidence="1">
    <location>
        <begin position="121"/>
        <end position="146"/>
    </location>
</feature>
<gene>
    <name evidence="3" type="ORF">SAMN05216236_12069</name>
</gene>
<accession>A0A1I7CWP7</accession>
<feature type="transmembrane region" description="Helical" evidence="1">
    <location>
        <begin position="232"/>
        <end position="252"/>
    </location>
</feature>
<protein>
    <submittedName>
        <fullName evidence="3">Glycerophosphoryl diester phosphodiesterase</fullName>
    </submittedName>
</protein>
<keyword evidence="1" id="KW-1133">Transmembrane helix</keyword>
<feature type="domain" description="GP-PDE" evidence="2">
    <location>
        <begin position="350"/>
        <end position="580"/>
    </location>
</feature>
<feature type="transmembrane region" description="Helical" evidence="1">
    <location>
        <begin position="167"/>
        <end position="186"/>
    </location>
</feature>
<evidence type="ECO:0000313" key="4">
    <source>
        <dbReference type="Proteomes" id="UP000182466"/>
    </source>
</evidence>
<keyword evidence="1" id="KW-0812">Transmembrane</keyword>
<reference evidence="3 4" key="1">
    <citation type="submission" date="2016-10" db="EMBL/GenBank/DDBJ databases">
        <authorList>
            <person name="de Groot N.N."/>
        </authorList>
    </citation>
    <scope>NUCLEOTIDE SEQUENCE [LARGE SCALE GENOMIC DNA]</scope>
    <source>
        <strain evidence="3 4">CGMCC 1.10959</strain>
    </source>
</reference>
<feature type="transmembrane region" description="Helical" evidence="1">
    <location>
        <begin position="192"/>
        <end position="211"/>
    </location>
</feature>
<keyword evidence="4" id="KW-1185">Reference proteome</keyword>
<name>A0A1I7CWP7_9RHOB</name>
<dbReference type="OrthoDB" id="1854250at2"/>
<dbReference type="SUPFAM" id="SSF51695">
    <property type="entry name" value="PLC-like phosphodiesterases"/>
    <property type="match status" value="1"/>
</dbReference>
<evidence type="ECO:0000313" key="3">
    <source>
        <dbReference type="EMBL" id="SFU03828.1"/>
    </source>
</evidence>
<dbReference type="InterPro" id="IPR017946">
    <property type="entry name" value="PLC-like_Pdiesterase_TIM-brl"/>
</dbReference>
<organism evidence="3 4">
    <name type="scientific">Sedimentitalea nanhaiensis</name>
    <dbReference type="NCBI Taxonomy" id="999627"/>
    <lineage>
        <taxon>Bacteria</taxon>
        <taxon>Pseudomonadati</taxon>
        <taxon>Pseudomonadota</taxon>
        <taxon>Alphaproteobacteria</taxon>
        <taxon>Rhodobacterales</taxon>
        <taxon>Paracoccaceae</taxon>
        <taxon>Sedimentitalea</taxon>
    </lineage>
</organism>
<feature type="transmembrane region" description="Helical" evidence="1">
    <location>
        <begin position="61"/>
        <end position="83"/>
    </location>
</feature>
<evidence type="ECO:0000256" key="1">
    <source>
        <dbReference type="SAM" id="Phobius"/>
    </source>
</evidence>
<dbReference type="EMBL" id="FPAW01000020">
    <property type="protein sequence ID" value="SFU03828.1"/>
    <property type="molecule type" value="Genomic_DNA"/>
</dbReference>
<dbReference type="eggNOG" id="COG0584">
    <property type="taxonomic scope" value="Bacteria"/>
</dbReference>
<dbReference type="RefSeq" id="WP_027262057.1">
    <property type="nucleotide sequence ID" value="NZ_FPAW01000020.1"/>
</dbReference>
<feature type="transmembrane region" description="Helical" evidence="1">
    <location>
        <begin position="319"/>
        <end position="337"/>
    </location>
</feature>
<dbReference type="Gene3D" id="3.20.20.190">
    <property type="entry name" value="Phosphatidylinositol (PI) phosphodiesterase"/>
    <property type="match status" value="1"/>
</dbReference>
<dbReference type="AlphaFoldDB" id="A0A1I7CWP7"/>
<dbReference type="InterPro" id="IPR030395">
    <property type="entry name" value="GP_PDE_dom"/>
</dbReference>
<dbReference type="Pfam" id="PF10110">
    <property type="entry name" value="GPDPase_memb"/>
    <property type="match status" value="1"/>
</dbReference>
<dbReference type="Proteomes" id="UP000182466">
    <property type="component" value="Unassembled WGS sequence"/>
</dbReference>
<dbReference type="STRING" id="999627.SAMN05216236_12069"/>
<dbReference type="PANTHER" id="PTHR46211">
    <property type="entry name" value="GLYCEROPHOSPHORYL DIESTER PHOSPHODIESTERASE"/>
    <property type="match status" value="1"/>
</dbReference>
<feature type="transmembrane region" description="Helical" evidence="1">
    <location>
        <begin position="95"/>
        <end position="115"/>
    </location>
</feature>
<feature type="transmembrane region" description="Helical" evidence="1">
    <location>
        <begin position="264"/>
        <end position="290"/>
    </location>
</feature>
<dbReference type="InterPro" id="IPR018476">
    <property type="entry name" value="GlyceroP-diester-Pdiesterase_M"/>
</dbReference>
<feature type="transmembrane region" description="Helical" evidence="1">
    <location>
        <begin position="20"/>
        <end position="41"/>
    </location>
</feature>
<proteinExistence type="predicted"/>